<feature type="transmembrane region" description="Helical" evidence="6">
    <location>
        <begin position="278"/>
        <end position="297"/>
    </location>
</feature>
<feature type="transmembrane region" description="Helical" evidence="6">
    <location>
        <begin position="113"/>
        <end position="130"/>
    </location>
</feature>
<dbReference type="GO" id="GO:0022857">
    <property type="term" value="F:transmembrane transporter activity"/>
    <property type="evidence" value="ECO:0007669"/>
    <property type="project" value="InterPro"/>
</dbReference>
<dbReference type="eggNOG" id="COG2814">
    <property type="taxonomic scope" value="Bacteria"/>
</dbReference>
<evidence type="ECO:0000256" key="5">
    <source>
        <dbReference type="ARBA" id="ARBA00023136"/>
    </source>
</evidence>
<dbReference type="InterPro" id="IPR050189">
    <property type="entry name" value="MFS_Efflux_Transporters"/>
</dbReference>
<dbReference type="Proteomes" id="UP000006666">
    <property type="component" value="Chromosome"/>
</dbReference>
<accession>C7NF75</accession>
<evidence type="ECO:0000256" key="2">
    <source>
        <dbReference type="ARBA" id="ARBA00022475"/>
    </source>
</evidence>
<evidence type="ECO:0000259" key="7">
    <source>
        <dbReference type="PROSITE" id="PS50850"/>
    </source>
</evidence>
<dbReference type="Pfam" id="PF07690">
    <property type="entry name" value="MFS_1"/>
    <property type="match status" value="1"/>
</dbReference>
<comment type="subcellular location">
    <subcellularLocation>
        <location evidence="1">Cell membrane</location>
        <topology evidence="1">Multi-pass membrane protein</topology>
    </subcellularLocation>
</comment>
<dbReference type="HOGENOM" id="CLU_001265_61_1_11"/>
<dbReference type="CDD" id="cd17324">
    <property type="entry name" value="MFS_NepI_like"/>
    <property type="match status" value="1"/>
</dbReference>
<evidence type="ECO:0000313" key="8">
    <source>
        <dbReference type="EMBL" id="ACV07328.1"/>
    </source>
</evidence>
<dbReference type="KEGG" id="kse:Ksed_23550"/>
<proteinExistence type="predicted"/>
<keyword evidence="9" id="KW-1185">Reference proteome</keyword>
<feature type="transmembrane region" description="Helical" evidence="6">
    <location>
        <begin position="213"/>
        <end position="239"/>
    </location>
</feature>
<dbReference type="EMBL" id="CP001686">
    <property type="protein sequence ID" value="ACV07328.1"/>
    <property type="molecule type" value="Genomic_DNA"/>
</dbReference>
<dbReference type="InterPro" id="IPR036259">
    <property type="entry name" value="MFS_trans_sf"/>
</dbReference>
<dbReference type="PROSITE" id="PS50850">
    <property type="entry name" value="MFS"/>
    <property type="match status" value="1"/>
</dbReference>
<name>C7NF75_KYTSD</name>
<feature type="transmembrane region" description="Helical" evidence="6">
    <location>
        <begin position="344"/>
        <end position="366"/>
    </location>
</feature>
<sequence>MTSTTRSEQTQTRLPWLPLLALSTAVFITALTETLPAGLLPGMSATLGVSAAMSGQAVTVYAAGTALTAIPLARATAPFNRKTVLLWSMAIFAVANTLTALIPIYTIMLAGRVIAGIAAGLAWAVLAGYARRLAPAGLEGRAIAIAMTGIPVALALGVPAGTFIGQHLDWRAAFLAITVAAIGVIIWIAGGVPAVSNGAQDDAARAATARATLAIPGVLPIMAVVLLYVLGHTIVYSYIAPYLEAVGLGSQVDLILLVFGAASLVSIWLTGRYVDTRLRALALAASILFVIAGTVLATNSAPILIWIAIAIWGLGWGGIPSLLQTAAPRAALVHSPAAADTAQAILVTLWNAAMALGGLVGGIILAGIGTTAIPIAATSFVVLSLLIIAVARRHAFPSRTPYVADMSEMTHEQSTH</sequence>
<keyword evidence="2" id="KW-1003">Cell membrane</keyword>
<evidence type="ECO:0000256" key="6">
    <source>
        <dbReference type="SAM" id="Phobius"/>
    </source>
</evidence>
<evidence type="ECO:0000256" key="3">
    <source>
        <dbReference type="ARBA" id="ARBA00022692"/>
    </source>
</evidence>
<feature type="transmembrane region" description="Helical" evidence="6">
    <location>
        <begin position="170"/>
        <end position="192"/>
    </location>
</feature>
<dbReference type="RefSeq" id="WP_015780258.1">
    <property type="nucleotide sequence ID" value="NC_013169.1"/>
</dbReference>
<evidence type="ECO:0000313" key="9">
    <source>
        <dbReference type="Proteomes" id="UP000006666"/>
    </source>
</evidence>
<evidence type="ECO:0000256" key="1">
    <source>
        <dbReference type="ARBA" id="ARBA00004651"/>
    </source>
</evidence>
<dbReference type="InterPro" id="IPR020846">
    <property type="entry name" value="MFS_dom"/>
</dbReference>
<keyword evidence="5 6" id="KW-0472">Membrane</keyword>
<feature type="transmembrane region" description="Helical" evidence="6">
    <location>
        <begin position="303"/>
        <end position="323"/>
    </location>
</feature>
<feature type="transmembrane region" description="Helical" evidence="6">
    <location>
        <begin position="84"/>
        <end position="107"/>
    </location>
</feature>
<reference evidence="8 9" key="1">
    <citation type="journal article" date="2009" name="Stand. Genomic Sci.">
        <title>Complete genome sequence of Kytococcus sedentarius type strain (541).</title>
        <authorList>
            <person name="Sims D."/>
            <person name="Brettin T."/>
            <person name="Detter J.C."/>
            <person name="Han C."/>
            <person name="Lapidus A."/>
            <person name="Copeland A."/>
            <person name="Glavina Del Rio T."/>
            <person name="Nolan M."/>
            <person name="Chen F."/>
            <person name="Lucas S."/>
            <person name="Tice H."/>
            <person name="Cheng J.F."/>
            <person name="Bruce D."/>
            <person name="Goodwin L."/>
            <person name="Pitluck S."/>
            <person name="Ovchinnikova G."/>
            <person name="Pati A."/>
            <person name="Ivanova N."/>
            <person name="Mavrommatis K."/>
            <person name="Chen A."/>
            <person name="Palaniappan K."/>
            <person name="D'haeseleer P."/>
            <person name="Chain P."/>
            <person name="Bristow J."/>
            <person name="Eisen J.A."/>
            <person name="Markowitz V."/>
            <person name="Hugenholtz P."/>
            <person name="Schneider S."/>
            <person name="Goker M."/>
            <person name="Pukall R."/>
            <person name="Kyrpides N.C."/>
            <person name="Klenk H.P."/>
        </authorList>
    </citation>
    <scope>NUCLEOTIDE SEQUENCE [LARGE SCALE GENOMIC DNA]</scope>
    <source>
        <strain evidence="9">ATCC 14392 / DSM 20547 / JCM 11482 / CCUG 33030 / NBRC 15357 / NCTC 11040 / CCM 314 / 541</strain>
    </source>
</reference>
<feature type="transmembrane region" description="Helical" evidence="6">
    <location>
        <begin position="251"/>
        <end position="271"/>
    </location>
</feature>
<feature type="transmembrane region" description="Helical" evidence="6">
    <location>
        <begin position="51"/>
        <end position="72"/>
    </location>
</feature>
<dbReference type="Gene3D" id="1.20.1250.20">
    <property type="entry name" value="MFS general substrate transporter like domains"/>
    <property type="match status" value="1"/>
</dbReference>
<feature type="transmembrane region" description="Helical" evidence="6">
    <location>
        <begin position="142"/>
        <end position="164"/>
    </location>
</feature>
<evidence type="ECO:0000256" key="4">
    <source>
        <dbReference type="ARBA" id="ARBA00022989"/>
    </source>
</evidence>
<keyword evidence="4 6" id="KW-1133">Transmembrane helix</keyword>
<keyword evidence="3 6" id="KW-0812">Transmembrane</keyword>
<dbReference type="PANTHER" id="PTHR43124:SF3">
    <property type="entry name" value="CHLORAMPHENICOL EFFLUX PUMP RV0191"/>
    <property type="match status" value="1"/>
</dbReference>
<gene>
    <name evidence="8" type="ordered locus">Ksed_23550</name>
</gene>
<dbReference type="AlphaFoldDB" id="C7NF75"/>
<protein>
    <submittedName>
        <fullName evidence="8">Arabinose efflux permease family protein</fullName>
    </submittedName>
</protein>
<dbReference type="GO" id="GO:0005886">
    <property type="term" value="C:plasma membrane"/>
    <property type="evidence" value="ECO:0007669"/>
    <property type="project" value="UniProtKB-SubCell"/>
</dbReference>
<feature type="transmembrane region" description="Helical" evidence="6">
    <location>
        <begin position="372"/>
        <end position="391"/>
    </location>
</feature>
<feature type="domain" description="Major facilitator superfamily (MFS) profile" evidence="7">
    <location>
        <begin position="18"/>
        <end position="396"/>
    </location>
</feature>
<dbReference type="SUPFAM" id="SSF103473">
    <property type="entry name" value="MFS general substrate transporter"/>
    <property type="match status" value="1"/>
</dbReference>
<organism evidence="8 9">
    <name type="scientific">Kytococcus sedentarius (strain ATCC 14392 / DSM 20547 / JCM 11482 / CCUG 33030 / NBRC 15357 / NCTC 11040 / CCM 314 / 541)</name>
    <name type="common">Micrococcus sedentarius</name>
    <dbReference type="NCBI Taxonomy" id="478801"/>
    <lineage>
        <taxon>Bacteria</taxon>
        <taxon>Bacillati</taxon>
        <taxon>Actinomycetota</taxon>
        <taxon>Actinomycetes</taxon>
        <taxon>Micrococcales</taxon>
        <taxon>Kytococcaceae</taxon>
        <taxon>Kytococcus</taxon>
    </lineage>
</organism>
<feature type="transmembrane region" description="Helical" evidence="6">
    <location>
        <begin position="12"/>
        <end position="31"/>
    </location>
</feature>
<dbReference type="InterPro" id="IPR011701">
    <property type="entry name" value="MFS"/>
</dbReference>
<dbReference type="PANTHER" id="PTHR43124">
    <property type="entry name" value="PURINE EFFLUX PUMP PBUE"/>
    <property type="match status" value="1"/>
</dbReference>